<accession>A0ABP8GT77</accession>
<evidence type="ECO:0000313" key="1">
    <source>
        <dbReference type="EMBL" id="GAA4329575.1"/>
    </source>
</evidence>
<dbReference type="RefSeq" id="WP_345212363.1">
    <property type="nucleotide sequence ID" value="NZ_BAABFT010000009.1"/>
</dbReference>
<organism evidence="1 2">
    <name type="scientific">Mucilaginibacter gynuensis</name>
    <dbReference type="NCBI Taxonomy" id="1302236"/>
    <lineage>
        <taxon>Bacteria</taxon>
        <taxon>Pseudomonadati</taxon>
        <taxon>Bacteroidota</taxon>
        <taxon>Sphingobacteriia</taxon>
        <taxon>Sphingobacteriales</taxon>
        <taxon>Sphingobacteriaceae</taxon>
        <taxon>Mucilaginibacter</taxon>
    </lineage>
</organism>
<gene>
    <name evidence="1" type="ORF">GCM10023149_34320</name>
</gene>
<name>A0ABP8GT77_9SPHI</name>
<dbReference type="Pfam" id="PF14350">
    <property type="entry name" value="Beta_protein"/>
    <property type="match status" value="1"/>
</dbReference>
<evidence type="ECO:0000313" key="2">
    <source>
        <dbReference type="Proteomes" id="UP001500582"/>
    </source>
</evidence>
<proteinExistence type="predicted"/>
<protein>
    <recommendedName>
        <fullName evidence="3">Beta protein</fullName>
    </recommendedName>
</protein>
<reference evidence="2" key="1">
    <citation type="journal article" date="2019" name="Int. J. Syst. Evol. Microbiol.">
        <title>The Global Catalogue of Microorganisms (GCM) 10K type strain sequencing project: providing services to taxonomists for standard genome sequencing and annotation.</title>
        <authorList>
            <consortium name="The Broad Institute Genomics Platform"/>
            <consortium name="The Broad Institute Genome Sequencing Center for Infectious Disease"/>
            <person name="Wu L."/>
            <person name="Ma J."/>
        </authorList>
    </citation>
    <scope>NUCLEOTIDE SEQUENCE [LARGE SCALE GENOMIC DNA]</scope>
    <source>
        <strain evidence="2">JCM 17705</strain>
    </source>
</reference>
<dbReference type="InterPro" id="IPR025683">
    <property type="entry name" value="Protein_beta"/>
</dbReference>
<evidence type="ECO:0008006" key="3">
    <source>
        <dbReference type="Google" id="ProtNLM"/>
    </source>
</evidence>
<sequence length="356" mass="40285">MRLNQQKSELNKLAIEVANVSTSYYPILKAKRGELKSLELLSLETKTSTIPIIELIPNSGNNVKKYIIENWSFEGNKILIDPYILLTHSSNGFREFKEIYNSLASSGVNVIPVLRIKYSNDTLEYFRKLINGATPIAIRINNDHPIIKNPQGDINRIKNLFTYNEDDISLIIDYSYVDEDNVISTVSSISTILKSIEKNEYLNVIVACGSFIKDLSSIPTDSIKNMARQEWIIWKNLTCDDNVTTTISYGDYATRHPIYEDTTQSFPGSSSIRYTGENDFVIFRGILPGNHPDGMGQYHDKCAQLIRNPNYDGVIFSEADRLINDCAKKLITSGNPESWVKISTARHIEKIVSLLN</sequence>
<dbReference type="EMBL" id="BAABFT010000009">
    <property type="protein sequence ID" value="GAA4329575.1"/>
    <property type="molecule type" value="Genomic_DNA"/>
</dbReference>
<dbReference type="Proteomes" id="UP001500582">
    <property type="component" value="Unassembled WGS sequence"/>
</dbReference>
<comment type="caution">
    <text evidence="1">The sequence shown here is derived from an EMBL/GenBank/DDBJ whole genome shotgun (WGS) entry which is preliminary data.</text>
</comment>
<keyword evidence="2" id="KW-1185">Reference proteome</keyword>